<reference evidence="1 2" key="1">
    <citation type="submission" date="2021-04" db="EMBL/GenBank/DDBJ databases">
        <authorList>
            <person name="Bliznina A."/>
        </authorList>
    </citation>
    <scope>NUCLEOTIDE SEQUENCE [LARGE SCALE GENOMIC DNA]</scope>
</reference>
<keyword evidence="2" id="KW-1185">Reference proteome</keyword>
<evidence type="ECO:0000313" key="2">
    <source>
        <dbReference type="Proteomes" id="UP001158576"/>
    </source>
</evidence>
<sequence length="116" mass="13697">MMNRKKVVRIVKNNGTILLEISKKEKTDKITDLDLHGQRMMKKKVHLRNQKISKVNKIDALENQNQEMKNRGMKTILAPIEIQIVHRDLTTLNKTVIGRKSRKPLLNQFKWIKPEF</sequence>
<accession>A0ABN7SAA1</accession>
<gene>
    <name evidence="1" type="ORF">OKIOD_LOCUS4728</name>
</gene>
<protein>
    <submittedName>
        <fullName evidence="1">Oidioi.mRNA.OKI2018_I69.PAR.g13170.t1.cds</fullName>
    </submittedName>
</protein>
<dbReference type="EMBL" id="OU015568">
    <property type="protein sequence ID" value="CAG5091627.1"/>
    <property type="molecule type" value="Genomic_DNA"/>
</dbReference>
<dbReference type="Proteomes" id="UP001158576">
    <property type="component" value="Chromosome PAR"/>
</dbReference>
<proteinExistence type="predicted"/>
<name>A0ABN7SAA1_OIKDI</name>
<evidence type="ECO:0000313" key="1">
    <source>
        <dbReference type="EMBL" id="CAG5091627.1"/>
    </source>
</evidence>
<organism evidence="1 2">
    <name type="scientific">Oikopleura dioica</name>
    <name type="common">Tunicate</name>
    <dbReference type="NCBI Taxonomy" id="34765"/>
    <lineage>
        <taxon>Eukaryota</taxon>
        <taxon>Metazoa</taxon>
        <taxon>Chordata</taxon>
        <taxon>Tunicata</taxon>
        <taxon>Appendicularia</taxon>
        <taxon>Copelata</taxon>
        <taxon>Oikopleuridae</taxon>
        <taxon>Oikopleura</taxon>
    </lineage>
</organism>